<dbReference type="GO" id="GO:0005975">
    <property type="term" value="P:carbohydrate metabolic process"/>
    <property type="evidence" value="ECO:0007669"/>
    <property type="project" value="InterPro"/>
</dbReference>
<dbReference type="CDD" id="cd10917">
    <property type="entry name" value="CE4_NodB_like_6s_7s"/>
    <property type="match status" value="1"/>
</dbReference>
<dbReference type="Proteomes" id="UP000244338">
    <property type="component" value="Unassembled WGS sequence"/>
</dbReference>
<dbReference type="PANTHER" id="PTHR10587:SF133">
    <property type="entry name" value="CHITIN DEACETYLASE 1-RELATED"/>
    <property type="match status" value="1"/>
</dbReference>
<feature type="compositionally biased region" description="Basic and acidic residues" evidence="3">
    <location>
        <begin position="73"/>
        <end position="89"/>
    </location>
</feature>
<dbReference type="Gene3D" id="3.20.20.370">
    <property type="entry name" value="Glycoside hydrolase/deacetylase"/>
    <property type="match status" value="1"/>
</dbReference>
<evidence type="ECO:0000259" key="4">
    <source>
        <dbReference type="PROSITE" id="PS51677"/>
    </source>
</evidence>
<gene>
    <name evidence="5" type="ORF">BSOLF_1985</name>
</gene>
<sequence length="306" mass="34521">MTYQKIVSSLVRPLILGIWLIIITACGSANATRDIEHHTKQTEGAENVHPSADDVNKPSEKLPIPGSANPLAEDPHIKNKDTSTEHEVNPDASYAVSSKNYMLMPINDNSDKNVILITVDDAPQGESTEKLLDLFDTYHVKAIWFLNGIYAIKHPELVKEIHDHGHIIGNHSWSHPYLKKLSETETKEEIIKLNDWIEQTIGERPKYFRPPFGQMTDAARAVLAKENMQMMNWTWGSLDWELKSADKISENVLNHATPGTNYLFHDKNITVEAMKKILPALQERGFHFAVPTEVRPETHAHEGSNG</sequence>
<feature type="region of interest" description="Disordered" evidence="3">
    <location>
        <begin position="37"/>
        <end position="90"/>
    </location>
</feature>
<keyword evidence="1" id="KW-0479">Metal-binding</keyword>
<evidence type="ECO:0000256" key="1">
    <source>
        <dbReference type="ARBA" id="ARBA00022723"/>
    </source>
</evidence>
<dbReference type="InterPro" id="IPR050248">
    <property type="entry name" value="Polysacc_deacetylase_ArnD"/>
</dbReference>
<dbReference type="GO" id="GO:0016020">
    <property type="term" value="C:membrane"/>
    <property type="evidence" value="ECO:0007669"/>
    <property type="project" value="TreeGrafter"/>
</dbReference>
<dbReference type="PROSITE" id="PS51257">
    <property type="entry name" value="PROKAR_LIPOPROTEIN"/>
    <property type="match status" value="1"/>
</dbReference>
<evidence type="ECO:0000313" key="6">
    <source>
        <dbReference type="Proteomes" id="UP000244338"/>
    </source>
</evidence>
<dbReference type="EMBL" id="PEBX01000010">
    <property type="protein sequence ID" value="PTQ57220.1"/>
    <property type="molecule type" value="Genomic_DNA"/>
</dbReference>
<feature type="compositionally biased region" description="Basic and acidic residues" evidence="3">
    <location>
        <begin position="51"/>
        <end position="60"/>
    </location>
</feature>
<dbReference type="SUPFAM" id="SSF88713">
    <property type="entry name" value="Glycoside hydrolase/deacetylase"/>
    <property type="match status" value="1"/>
</dbReference>
<proteinExistence type="predicted"/>
<dbReference type="PROSITE" id="PS51677">
    <property type="entry name" value="NODB"/>
    <property type="match status" value="1"/>
</dbReference>
<protein>
    <submittedName>
        <fullName evidence="5">Polysaccharide deacetylase family protein</fullName>
    </submittedName>
</protein>
<reference evidence="6" key="1">
    <citation type="journal article" date="2018" name="Sci. Rep.">
        <title>Lignite coal burning seam in the remote Altai Mountains harbors a hydrogen-driven thermophilic microbial community.</title>
        <authorList>
            <person name="Kadnikov V.V."/>
            <person name="Mardanov A.V."/>
            <person name="Ivasenko D.A."/>
            <person name="Antsiferov D.V."/>
            <person name="Beletsky A.V."/>
            <person name="Karnachuk O.V."/>
            <person name="Ravin N.V."/>
        </authorList>
    </citation>
    <scope>NUCLEOTIDE SEQUENCE [LARGE SCALE GENOMIC DNA]</scope>
</reference>
<dbReference type="AlphaFoldDB" id="A0A2R6Y3F9"/>
<name>A0A2R6Y3F9_9BACL</name>
<dbReference type="InterPro" id="IPR011330">
    <property type="entry name" value="Glyco_hydro/deAcase_b/a-brl"/>
</dbReference>
<accession>A0A2R6Y3F9</accession>
<keyword evidence="2" id="KW-0378">Hydrolase</keyword>
<feature type="domain" description="NodB homology" evidence="4">
    <location>
        <begin position="113"/>
        <end position="289"/>
    </location>
</feature>
<evidence type="ECO:0000313" key="5">
    <source>
        <dbReference type="EMBL" id="PTQ57220.1"/>
    </source>
</evidence>
<dbReference type="Pfam" id="PF01522">
    <property type="entry name" value="Polysacc_deac_1"/>
    <property type="match status" value="1"/>
</dbReference>
<dbReference type="InterPro" id="IPR002509">
    <property type="entry name" value="NODB_dom"/>
</dbReference>
<evidence type="ECO:0000256" key="2">
    <source>
        <dbReference type="ARBA" id="ARBA00022801"/>
    </source>
</evidence>
<dbReference type="GO" id="GO:0046872">
    <property type="term" value="F:metal ion binding"/>
    <property type="evidence" value="ECO:0007669"/>
    <property type="project" value="UniProtKB-KW"/>
</dbReference>
<organism evidence="5 6">
    <name type="scientific">Candidatus Carbonibacillus altaicus</name>
    <dbReference type="NCBI Taxonomy" id="2163959"/>
    <lineage>
        <taxon>Bacteria</taxon>
        <taxon>Bacillati</taxon>
        <taxon>Bacillota</taxon>
        <taxon>Bacilli</taxon>
        <taxon>Bacillales</taxon>
        <taxon>Candidatus Carbonibacillus</taxon>
    </lineage>
</organism>
<dbReference type="GO" id="GO:0016810">
    <property type="term" value="F:hydrolase activity, acting on carbon-nitrogen (but not peptide) bonds"/>
    <property type="evidence" value="ECO:0007669"/>
    <property type="project" value="InterPro"/>
</dbReference>
<evidence type="ECO:0000256" key="3">
    <source>
        <dbReference type="SAM" id="MobiDB-lite"/>
    </source>
</evidence>
<dbReference type="PANTHER" id="PTHR10587">
    <property type="entry name" value="GLYCOSYL TRANSFERASE-RELATED"/>
    <property type="match status" value="1"/>
</dbReference>
<comment type="caution">
    <text evidence="5">The sequence shown here is derived from an EMBL/GenBank/DDBJ whole genome shotgun (WGS) entry which is preliminary data.</text>
</comment>